<evidence type="ECO:0000256" key="4">
    <source>
        <dbReference type="ARBA" id="ARBA00022692"/>
    </source>
</evidence>
<evidence type="ECO:0000313" key="12">
    <source>
        <dbReference type="Proteomes" id="UP000189981"/>
    </source>
</evidence>
<protein>
    <recommendedName>
        <fullName evidence="8">Regulator of SigK</fullName>
    </recommendedName>
    <alternativeName>
        <fullName evidence="7">Sigma-K anti-sigma factor RskA</fullName>
    </alternativeName>
</protein>
<dbReference type="GO" id="GO:0006417">
    <property type="term" value="P:regulation of translation"/>
    <property type="evidence" value="ECO:0007669"/>
    <property type="project" value="TreeGrafter"/>
</dbReference>
<gene>
    <name evidence="11" type="ORF">SAMN05661099_0806</name>
</gene>
<dbReference type="STRING" id="572036.SAMN05661099_0806"/>
<dbReference type="PANTHER" id="PTHR37461">
    <property type="entry name" value="ANTI-SIGMA-K FACTOR RSKA"/>
    <property type="match status" value="1"/>
</dbReference>
<feature type="transmembrane region" description="Helical" evidence="9">
    <location>
        <begin position="95"/>
        <end position="117"/>
    </location>
</feature>
<evidence type="ECO:0000256" key="1">
    <source>
        <dbReference type="ARBA" id="ARBA00004167"/>
    </source>
</evidence>
<dbReference type="Pfam" id="PF10099">
    <property type="entry name" value="RskA_C"/>
    <property type="match status" value="1"/>
</dbReference>
<reference evidence="12" key="1">
    <citation type="submission" date="2017-02" db="EMBL/GenBank/DDBJ databases">
        <authorList>
            <person name="Varghese N."/>
            <person name="Submissions S."/>
        </authorList>
    </citation>
    <scope>NUCLEOTIDE SEQUENCE [LARGE SCALE GENOMIC DNA]</scope>
    <source>
        <strain evidence="12">DSM 22385</strain>
    </source>
</reference>
<keyword evidence="4 9" id="KW-0812">Transmembrane</keyword>
<dbReference type="GO" id="GO:0005886">
    <property type="term" value="C:plasma membrane"/>
    <property type="evidence" value="ECO:0007669"/>
    <property type="project" value="UniProtKB-SubCell"/>
</dbReference>
<evidence type="ECO:0000256" key="5">
    <source>
        <dbReference type="ARBA" id="ARBA00022989"/>
    </source>
</evidence>
<dbReference type="Proteomes" id="UP000189981">
    <property type="component" value="Unassembled WGS sequence"/>
</dbReference>
<organism evidence="11 12">
    <name type="scientific">Daejeonella lutea</name>
    <dbReference type="NCBI Taxonomy" id="572036"/>
    <lineage>
        <taxon>Bacteria</taxon>
        <taxon>Pseudomonadati</taxon>
        <taxon>Bacteroidota</taxon>
        <taxon>Sphingobacteriia</taxon>
        <taxon>Sphingobacteriales</taxon>
        <taxon>Sphingobacteriaceae</taxon>
        <taxon>Daejeonella</taxon>
    </lineage>
</organism>
<dbReference type="InterPro" id="IPR051474">
    <property type="entry name" value="Anti-sigma-K/W_factor"/>
</dbReference>
<evidence type="ECO:0000256" key="7">
    <source>
        <dbReference type="ARBA" id="ARBA00029829"/>
    </source>
</evidence>
<dbReference type="AlphaFoldDB" id="A0A1T5AJQ6"/>
<accession>A0A1T5AJQ6</accession>
<comment type="subcellular location">
    <subcellularLocation>
        <location evidence="2">Cell membrane</location>
    </subcellularLocation>
    <subcellularLocation>
        <location evidence="1">Membrane</location>
        <topology evidence="1">Single-pass membrane protein</topology>
    </subcellularLocation>
</comment>
<evidence type="ECO:0000313" key="11">
    <source>
        <dbReference type="EMBL" id="SKB35252.1"/>
    </source>
</evidence>
<evidence type="ECO:0000259" key="10">
    <source>
        <dbReference type="Pfam" id="PF10099"/>
    </source>
</evidence>
<dbReference type="InterPro" id="IPR018764">
    <property type="entry name" value="RskA_C"/>
</dbReference>
<keyword evidence="6 9" id="KW-0472">Membrane</keyword>
<evidence type="ECO:0000256" key="9">
    <source>
        <dbReference type="SAM" id="Phobius"/>
    </source>
</evidence>
<dbReference type="EMBL" id="FUYR01000001">
    <property type="protein sequence ID" value="SKB35252.1"/>
    <property type="molecule type" value="Genomic_DNA"/>
</dbReference>
<dbReference type="Gene3D" id="1.10.10.1320">
    <property type="entry name" value="Anti-sigma factor, zinc-finger domain"/>
    <property type="match status" value="1"/>
</dbReference>
<dbReference type="OrthoDB" id="1420916at2"/>
<evidence type="ECO:0000256" key="2">
    <source>
        <dbReference type="ARBA" id="ARBA00004236"/>
    </source>
</evidence>
<dbReference type="PANTHER" id="PTHR37461:SF1">
    <property type="entry name" value="ANTI-SIGMA-K FACTOR RSKA"/>
    <property type="match status" value="1"/>
</dbReference>
<evidence type="ECO:0000256" key="8">
    <source>
        <dbReference type="ARBA" id="ARBA00030803"/>
    </source>
</evidence>
<keyword evidence="3" id="KW-1003">Cell membrane</keyword>
<feature type="domain" description="Anti-sigma K factor RskA C-terminal" evidence="10">
    <location>
        <begin position="101"/>
        <end position="261"/>
    </location>
</feature>
<dbReference type="RefSeq" id="WP_079701355.1">
    <property type="nucleotide sequence ID" value="NZ_FUYR01000001.1"/>
</dbReference>
<keyword evidence="5 9" id="KW-1133">Transmembrane helix</keyword>
<evidence type="ECO:0000256" key="6">
    <source>
        <dbReference type="ARBA" id="ARBA00023136"/>
    </source>
</evidence>
<dbReference type="GO" id="GO:0016989">
    <property type="term" value="F:sigma factor antagonist activity"/>
    <property type="evidence" value="ECO:0007669"/>
    <property type="project" value="TreeGrafter"/>
</dbReference>
<proteinExistence type="predicted"/>
<evidence type="ECO:0000256" key="3">
    <source>
        <dbReference type="ARBA" id="ARBA00022475"/>
    </source>
</evidence>
<dbReference type="InterPro" id="IPR041916">
    <property type="entry name" value="Anti_sigma_zinc_sf"/>
</dbReference>
<keyword evidence="12" id="KW-1185">Reference proteome</keyword>
<sequence>MKDLKTYLESGILELYVLGDLSREEIREVEQSIAQYPEVKAEVEAIENALQAYAISNAIEPSESVRSKILNSLETSPVEEARVTHLRPVESSSSFYKYAFAASVALLLVSVILLINLNNRLRESHTQLAVLQAENQQFSNRVNYMDKELEDNKKFLEIYQQPGQYKLVNLKGSPKAPAARMTVAFSPQKEEVMIDLSSLNMPSNDDQHQYQLWALVDGKPVDLGVFDSTDDHSGMKRMKSVKGAQAFAVTLEPKGGSVNPTMEQMMAIGNI</sequence>
<name>A0A1T5AJQ6_9SPHI</name>